<comment type="subcellular location">
    <subcellularLocation>
        <location evidence="2">Lysosome</location>
    </subcellularLocation>
    <subcellularLocation>
        <location evidence="1">Membrane</location>
        <topology evidence="1">Multi-pass membrane protein</topology>
    </subcellularLocation>
    <subcellularLocation>
        <location evidence="3">Nucleus</location>
        <location evidence="3">Nuclear pore complex</location>
    </subcellularLocation>
</comment>
<evidence type="ECO:0000256" key="2">
    <source>
        <dbReference type="ARBA" id="ARBA00004371"/>
    </source>
</evidence>
<feature type="region of interest" description="Disordered" evidence="20">
    <location>
        <begin position="621"/>
        <end position="649"/>
    </location>
</feature>
<dbReference type="GO" id="GO:0030127">
    <property type="term" value="C:COPII vesicle coat"/>
    <property type="evidence" value="ECO:0007669"/>
    <property type="project" value="TreeGrafter"/>
</dbReference>
<evidence type="ECO:0000256" key="11">
    <source>
        <dbReference type="ARBA" id="ARBA00022816"/>
    </source>
</evidence>
<evidence type="ECO:0000256" key="15">
    <source>
        <dbReference type="ARBA" id="ARBA00023132"/>
    </source>
</evidence>
<evidence type="ECO:0000256" key="1">
    <source>
        <dbReference type="ARBA" id="ARBA00004141"/>
    </source>
</evidence>
<comment type="caution">
    <text evidence="22">The sequence shown here is derived from an EMBL/GenBank/DDBJ whole genome shotgun (WGS) entry which is preliminary data.</text>
</comment>
<feature type="repeat" description="WD" evidence="19">
    <location>
        <begin position="356"/>
        <end position="390"/>
    </location>
</feature>
<dbReference type="SUPFAM" id="SSF50978">
    <property type="entry name" value="WD40 repeat-like"/>
    <property type="match status" value="1"/>
</dbReference>
<dbReference type="Proteomes" id="UP000663842">
    <property type="component" value="Unassembled WGS sequence"/>
</dbReference>
<dbReference type="InterPro" id="IPR036322">
    <property type="entry name" value="WD40_repeat_dom_sf"/>
</dbReference>
<dbReference type="PROSITE" id="PS50082">
    <property type="entry name" value="WD_REPEATS_2"/>
    <property type="match status" value="1"/>
</dbReference>
<feature type="transmembrane region" description="Helical" evidence="21">
    <location>
        <begin position="91"/>
        <end position="113"/>
    </location>
</feature>
<keyword evidence="9 21" id="KW-0812">Transmembrane</keyword>
<evidence type="ECO:0000256" key="17">
    <source>
        <dbReference type="ARBA" id="ARBA00023228"/>
    </source>
</evidence>
<accession>A0A818YEQ4</accession>
<dbReference type="PROSITE" id="PS51257">
    <property type="entry name" value="PROKAR_LIPOPROTEIN"/>
    <property type="match status" value="1"/>
</dbReference>
<reference evidence="22" key="1">
    <citation type="submission" date="2021-02" db="EMBL/GenBank/DDBJ databases">
        <authorList>
            <person name="Nowell W R."/>
        </authorList>
    </citation>
    <scope>NUCLEOTIDE SEQUENCE</scope>
</reference>
<keyword evidence="11" id="KW-0509">mRNA transport</keyword>
<evidence type="ECO:0000256" key="9">
    <source>
        <dbReference type="ARBA" id="ARBA00022692"/>
    </source>
</evidence>
<evidence type="ECO:0000256" key="7">
    <source>
        <dbReference type="ARBA" id="ARBA00022448"/>
    </source>
</evidence>
<feature type="compositionally biased region" description="Low complexity" evidence="20">
    <location>
        <begin position="621"/>
        <end position="633"/>
    </location>
</feature>
<evidence type="ECO:0000313" key="22">
    <source>
        <dbReference type="EMBL" id="CAF3749144.1"/>
    </source>
</evidence>
<dbReference type="AlphaFoldDB" id="A0A818YEQ4"/>
<evidence type="ECO:0000256" key="16">
    <source>
        <dbReference type="ARBA" id="ARBA00023136"/>
    </source>
</evidence>
<evidence type="ECO:0000256" key="21">
    <source>
        <dbReference type="SAM" id="Phobius"/>
    </source>
</evidence>
<evidence type="ECO:0000256" key="4">
    <source>
        <dbReference type="ARBA" id="ARBA00010102"/>
    </source>
</evidence>
<evidence type="ECO:0000256" key="19">
    <source>
        <dbReference type="PROSITE-ProRule" id="PRU00221"/>
    </source>
</evidence>
<evidence type="ECO:0000256" key="6">
    <source>
        <dbReference type="ARBA" id="ARBA00019195"/>
    </source>
</evidence>
<feature type="transmembrane region" description="Helical" evidence="21">
    <location>
        <begin position="38"/>
        <end position="55"/>
    </location>
</feature>
<keyword evidence="13 21" id="KW-1133">Transmembrane helix</keyword>
<evidence type="ECO:0000256" key="10">
    <source>
        <dbReference type="ARBA" id="ARBA00022737"/>
    </source>
</evidence>
<dbReference type="PROSITE" id="PS50294">
    <property type="entry name" value="WD_REPEATS_REGION"/>
    <property type="match status" value="1"/>
</dbReference>
<evidence type="ECO:0000256" key="13">
    <source>
        <dbReference type="ARBA" id="ARBA00022989"/>
    </source>
</evidence>
<evidence type="ECO:0000256" key="3">
    <source>
        <dbReference type="ARBA" id="ARBA00004567"/>
    </source>
</evidence>
<dbReference type="PANTHER" id="PTHR11024">
    <property type="entry name" value="NUCLEAR PORE COMPLEX PROTEIN SEC13 / SEH1 FAMILY MEMBER"/>
    <property type="match status" value="1"/>
</dbReference>
<keyword evidence="10" id="KW-0677">Repeat</keyword>
<dbReference type="GO" id="GO:0005198">
    <property type="term" value="F:structural molecule activity"/>
    <property type="evidence" value="ECO:0007669"/>
    <property type="project" value="InterPro"/>
</dbReference>
<evidence type="ECO:0000256" key="12">
    <source>
        <dbReference type="ARBA" id="ARBA00022927"/>
    </source>
</evidence>
<proteinExistence type="inferred from homology"/>
<keyword evidence="12" id="KW-0653">Protein transport</keyword>
<dbReference type="InterPro" id="IPR037185">
    <property type="entry name" value="EmrE-like"/>
</dbReference>
<dbReference type="GO" id="GO:0090114">
    <property type="term" value="P:COPII-coated vesicle budding"/>
    <property type="evidence" value="ECO:0007669"/>
    <property type="project" value="TreeGrafter"/>
</dbReference>
<evidence type="ECO:0000313" key="23">
    <source>
        <dbReference type="Proteomes" id="UP000663842"/>
    </source>
</evidence>
<keyword evidence="15" id="KW-0906">Nuclear pore complex</keyword>
<name>A0A818YEQ4_9BILA</name>
<dbReference type="Pfam" id="PF08449">
    <property type="entry name" value="UAA"/>
    <property type="match status" value="1"/>
</dbReference>
<dbReference type="PANTHER" id="PTHR11024:SF2">
    <property type="entry name" value="PROTEIN SEC13 HOMOLOG"/>
    <property type="match status" value="1"/>
</dbReference>
<keyword evidence="8 19" id="KW-0853">WD repeat</keyword>
<evidence type="ECO:0000256" key="18">
    <source>
        <dbReference type="ARBA" id="ARBA00023242"/>
    </source>
</evidence>
<feature type="transmembrane region" description="Helical" evidence="21">
    <location>
        <begin position="7"/>
        <end position="26"/>
    </location>
</feature>
<protein>
    <recommendedName>
        <fullName evidence="6">Protein SEC13 homolog</fullName>
    </recommendedName>
</protein>
<dbReference type="InterPro" id="IPR015943">
    <property type="entry name" value="WD40/YVTN_repeat-like_dom_sf"/>
</dbReference>
<keyword evidence="16 21" id="KW-0472">Membrane</keyword>
<dbReference type="EMBL" id="CAJOBF010000109">
    <property type="protein sequence ID" value="CAF3749144.1"/>
    <property type="molecule type" value="Genomic_DNA"/>
</dbReference>
<gene>
    <name evidence="22" type="ORF">UXM345_LOCUS1896</name>
</gene>
<dbReference type="GO" id="GO:0051028">
    <property type="term" value="P:mRNA transport"/>
    <property type="evidence" value="ECO:0007669"/>
    <property type="project" value="UniProtKB-KW"/>
</dbReference>
<dbReference type="GO" id="GO:0005764">
    <property type="term" value="C:lysosome"/>
    <property type="evidence" value="ECO:0007669"/>
    <property type="project" value="UniProtKB-SubCell"/>
</dbReference>
<dbReference type="InterPro" id="IPR001680">
    <property type="entry name" value="WD40_rpt"/>
</dbReference>
<evidence type="ECO:0000256" key="8">
    <source>
        <dbReference type="ARBA" id="ARBA00022574"/>
    </source>
</evidence>
<dbReference type="Pfam" id="PF00400">
    <property type="entry name" value="WD40"/>
    <property type="match status" value="4"/>
</dbReference>
<dbReference type="GO" id="GO:0032008">
    <property type="term" value="P:positive regulation of TOR signaling"/>
    <property type="evidence" value="ECO:0007669"/>
    <property type="project" value="TreeGrafter"/>
</dbReference>
<dbReference type="GO" id="GO:0032527">
    <property type="term" value="P:protein exit from endoplasmic reticulum"/>
    <property type="evidence" value="ECO:0007669"/>
    <property type="project" value="TreeGrafter"/>
</dbReference>
<dbReference type="Gene3D" id="2.130.10.10">
    <property type="entry name" value="YVTN repeat-like/Quinoprotein amine dehydrogenase"/>
    <property type="match status" value="1"/>
</dbReference>
<evidence type="ECO:0000256" key="20">
    <source>
        <dbReference type="SAM" id="MobiDB-lite"/>
    </source>
</evidence>
<evidence type="ECO:0000256" key="14">
    <source>
        <dbReference type="ARBA" id="ARBA00023010"/>
    </source>
</evidence>
<dbReference type="SMART" id="SM00320">
    <property type="entry name" value="WD40"/>
    <property type="match status" value="6"/>
</dbReference>
<sequence length="649" mass="72477">MNRILHTVALIFIGCCSNVVFLELIIKPYPGSGNIVTFAQFVFIAIEGFINYYKWGSAQRNVPMKSYGVLVFMFFLVSVINNYALNFNIPMPLHMIFRSGSLIANLILGMILLKKRYSFRQIFSVVLITFGIILATYASSQSLNKQKETNKIRSNEMEPDFFKWLIGIGMLIFALLVSALMGIYQEKLYAKYGKHPQEALFYSHLLPLPLFALVGKDIYNHAQLFNQSTWLPLFSNFGIPIMWAYLICNMLTQYFCIRSVFILTTECPSLVVTLVITLRKFISLLFSIIYFQNDFTLNHSIGTASTQINAIDTGHEELIHDAQLDYYGIRLATCSSDKSIKIFDVSNNQQRLIAELKGHEGPVWQLSWSHPTFGSLLASCSYDRKVLIWKETPSTGLPSQNSTSGGTQYSSIYEYDRHTSSVNTVSWAPYEYGLMLACGSSDGSISIISSTGDGRWTTKKIPDCHPPGVNALSWAPAVLPQASDDADVQGSTGEPVKRFVSGGCDCLIRIWKEQDDGWVEEAHLDQHNDWVRDVAWAPTFSFNKDKIASCSQDGHVYVFTRDTRSSLSWECTQIGTHFNDVWSVSWALTGDILAVAASDKVSLWKLGLDGKYQCLTAPHASSTSVESPSVNSTMESTTGGEAGNIPLMT</sequence>
<evidence type="ECO:0000256" key="5">
    <source>
        <dbReference type="ARBA" id="ARBA00010694"/>
    </source>
</evidence>
<comment type="similarity">
    <text evidence="4">Belongs to the WD repeat SEC13 family.</text>
</comment>
<feature type="transmembrane region" description="Helical" evidence="21">
    <location>
        <begin position="161"/>
        <end position="184"/>
    </location>
</feature>
<feature type="transmembrane region" description="Helical" evidence="21">
    <location>
        <begin position="122"/>
        <end position="141"/>
    </location>
</feature>
<comment type="similarity">
    <text evidence="5">Belongs to the nucleotide-sugar transporter family. SLC35B subfamily.</text>
</comment>
<dbReference type="SUPFAM" id="SSF103481">
    <property type="entry name" value="Multidrug resistance efflux transporter EmrE"/>
    <property type="match status" value="1"/>
</dbReference>
<keyword evidence="17" id="KW-0458">Lysosome</keyword>
<organism evidence="22 23">
    <name type="scientific">Rotaria magnacalcarata</name>
    <dbReference type="NCBI Taxonomy" id="392030"/>
    <lineage>
        <taxon>Eukaryota</taxon>
        <taxon>Metazoa</taxon>
        <taxon>Spiralia</taxon>
        <taxon>Gnathifera</taxon>
        <taxon>Rotifera</taxon>
        <taxon>Eurotatoria</taxon>
        <taxon>Bdelloidea</taxon>
        <taxon>Philodinida</taxon>
        <taxon>Philodinidae</taxon>
        <taxon>Rotaria</taxon>
    </lineage>
</organism>
<dbReference type="GO" id="GO:0055085">
    <property type="term" value="P:transmembrane transport"/>
    <property type="evidence" value="ECO:0007669"/>
    <property type="project" value="InterPro"/>
</dbReference>
<dbReference type="InterPro" id="IPR037363">
    <property type="entry name" value="Sec13/Seh1_fam"/>
</dbReference>
<dbReference type="GO" id="GO:0031080">
    <property type="term" value="C:nuclear pore outer ring"/>
    <property type="evidence" value="ECO:0007669"/>
    <property type="project" value="TreeGrafter"/>
</dbReference>
<keyword evidence="18" id="KW-0539">Nucleus</keyword>
<feature type="transmembrane region" description="Helical" evidence="21">
    <location>
        <begin position="67"/>
        <end position="85"/>
    </location>
</feature>
<keyword evidence="14" id="KW-0811">Translocation</keyword>
<dbReference type="GO" id="GO:0006606">
    <property type="term" value="P:protein import into nucleus"/>
    <property type="evidence" value="ECO:0007669"/>
    <property type="project" value="TreeGrafter"/>
</dbReference>
<keyword evidence="7" id="KW-0813">Transport</keyword>
<dbReference type="InterPro" id="IPR013657">
    <property type="entry name" value="SCL35B1-4/HUT1"/>
</dbReference>